<feature type="transmembrane region" description="Helical" evidence="1">
    <location>
        <begin position="54"/>
        <end position="74"/>
    </location>
</feature>
<gene>
    <name evidence="2" type="ORF">H1191_00280</name>
</gene>
<accession>A0A7W1WN38</accession>
<keyword evidence="1" id="KW-1133">Transmembrane helix</keyword>
<evidence type="ECO:0000313" key="3">
    <source>
        <dbReference type="Proteomes" id="UP000535491"/>
    </source>
</evidence>
<evidence type="ECO:0000256" key="1">
    <source>
        <dbReference type="SAM" id="Phobius"/>
    </source>
</evidence>
<evidence type="ECO:0000313" key="2">
    <source>
        <dbReference type="EMBL" id="MBA4492749.1"/>
    </source>
</evidence>
<dbReference type="EMBL" id="JACEIQ010000001">
    <property type="protein sequence ID" value="MBA4492749.1"/>
    <property type="molecule type" value="Genomic_DNA"/>
</dbReference>
<organism evidence="2 3">
    <name type="scientific">Paenactinomyces guangxiensis</name>
    <dbReference type="NCBI Taxonomy" id="1490290"/>
    <lineage>
        <taxon>Bacteria</taxon>
        <taxon>Bacillati</taxon>
        <taxon>Bacillota</taxon>
        <taxon>Bacilli</taxon>
        <taxon>Bacillales</taxon>
        <taxon>Thermoactinomycetaceae</taxon>
        <taxon>Paenactinomyces</taxon>
    </lineage>
</organism>
<keyword evidence="1" id="KW-0812">Transmembrane</keyword>
<keyword evidence="3" id="KW-1185">Reference proteome</keyword>
<dbReference type="Proteomes" id="UP000535491">
    <property type="component" value="Unassembled WGS sequence"/>
</dbReference>
<dbReference type="AlphaFoldDB" id="A0A7W1WN38"/>
<protein>
    <submittedName>
        <fullName evidence="2">Uncharacterized protein</fullName>
    </submittedName>
</protein>
<proteinExistence type="predicted"/>
<dbReference type="RefSeq" id="WP_181749988.1">
    <property type="nucleotide sequence ID" value="NZ_JACEIQ010000001.1"/>
</dbReference>
<reference evidence="2 3" key="1">
    <citation type="submission" date="2020-07" db="EMBL/GenBank/DDBJ databases">
        <authorList>
            <person name="Feng H."/>
        </authorList>
    </citation>
    <scope>NUCLEOTIDE SEQUENCE [LARGE SCALE GENOMIC DNA]</scope>
    <source>
        <strain evidence="3">s-10</strain>
    </source>
</reference>
<name>A0A7W1WN38_9BACL</name>
<keyword evidence="1" id="KW-0472">Membrane</keyword>
<comment type="caution">
    <text evidence="2">The sequence shown here is derived from an EMBL/GenBank/DDBJ whole genome shotgun (WGS) entry which is preliminary data.</text>
</comment>
<sequence length="83" mass="9256">MNPSLYVNNKFAVKPKKSFEVMRFSPGTARKKIPLSIRLAEKGGTGVSPVMMSIVNWIGLIALLSIPFVVIAWVQLRTKRKAK</sequence>